<dbReference type="GO" id="GO:0016020">
    <property type="term" value="C:membrane"/>
    <property type="evidence" value="ECO:0007669"/>
    <property type="project" value="InterPro"/>
</dbReference>
<sequence length="312" mass="35131">MRAKYDPKRHELALRKRTIVSALIIFILIPVTIFIGIKYLEDQRYMLIGLLILFYTMLPFFMIFEKRRVRTREIVMVAVMSALTAFGNLMCFMITPFQPGTAMVILSGISFGPEAGFLVGAIARFVVNFFAGHGPWTPWQMFCWGILGFLSGLIFNKANVDKVKSRSFQIIVGPVLSIIVSILIGYVIYIYTKSAGTFFGWWLYAFGAIGLLIGLFIQRKRLPIDDLTLAIFGFLATFIIYGGIMNIAAMVMASAIPSSNITISLKSLAILYISGVPYDSVHGLGTAFFLFVFGEMMVKKMERVKIKYRLYV</sequence>
<gene>
    <name evidence="4" type="ORF">SSCH_1300003</name>
</gene>
<dbReference type="Gene3D" id="1.10.1760.20">
    <property type="match status" value="1"/>
</dbReference>
<keyword evidence="2 3" id="KW-1133">Transmembrane helix</keyword>
<evidence type="ECO:0000256" key="1">
    <source>
        <dbReference type="ARBA" id="ARBA00022692"/>
    </source>
</evidence>
<accession>A0A0B7MIT4</accession>
<evidence type="ECO:0000313" key="5">
    <source>
        <dbReference type="Proteomes" id="UP000046155"/>
    </source>
</evidence>
<evidence type="ECO:0000313" key="4">
    <source>
        <dbReference type="EMBL" id="CEO87866.1"/>
    </source>
</evidence>
<dbReference type="PANTHER" id="PTHR37815">
    <property type="entry name" value="UPF0397 PROTEIN BC_2624-RELATED"/>
    <property type="match status" value="1"/>
</dbReference>
<keyword evidence="3" id="KW-0472">Membrane</keyword>
<feature type="transmembrane region" description="Helical" evidence="3">
    <location>
        <begin position="198"/>
        <end position="217"/>
    </location>
</feature>
<feature type="transmembrane region" description="Helical" evidence="3">
    <location>
        <begin position="76"/>
        <end position="97"/>
    </location>
</feature>
<evidence type="ECO:0008006" key="6">
    <source>
        <dbReference type="Google" id="ProtNLM"/>
    </source>
</evidence>
<evidence type="ECO:0000256" key="3">
    <source>
        <dbReference type="SAM" id="Phobius"/>
    </source>
</evidence>
<organism evidence="4 5">
    <name type="scientific">Syntrophaceticus schinkii</name>
    <dbReference type="NCBI Taxonomy" id="499207"/>
    <lineage>
        <taxon>Bacteria</taxon>
        <taxon>Bacillati</taxon>
        <taxon>Bacillota</taxon>
        <taxon>Clostridia</taxon>
        <taxon>Thermoanaerobacterales</taxon>
        <taxon>Thermoanaerobacterales Family III. Incertae Sedis</taxon>
        <taxon>Syntrophaceticus</taxon>
    </lineage>
</organism>
<keyword evidence="5" id="KW-1185">Reference proteome</keyword>
<feature type="transmembrane region" description="Helical" evidence="3">
    <location>
        <begin position="139"/>
        <end position="156"/>
    </location>
</feature>
<proteinExistence type="predicted"/>
<feature type="transmembrane region" description="Helical" evidence="3">
    <location>
        <begin position="229"/>
        <end position="256"/>
    </location>
</feature>
<dbReference type="AlphaFoldDB" id="A0A0B7MIT4"/>
<dbReference type="PANTHER" id="PTHR37815:SF3">
    <property type="entry name" value="UPF0397 PROTEIN SPR0429"/>
    <property type="match status" value="1"/>
</dbReference>
<dbReference type="Proteomes" id="UP000046155">
    <property type="component" value="Unassembled WGS sequence"/>
</dbReference>
<protein>
    <recommendedName>
        <fullName evidence="6">ECF transporter S component</fullName>
    </recommendedName>
</protein>
<dbReference type="InterPro" id="IPR009825">
    <property type="entry name" value="ECF_substrate-spec-like"/>
</dbReference>
<reference evidence="5" key="1">
    <citation type="submission" date="2015-01" db="EMBL/GenBank/DDBJ databases">
        <authorList>
            <person name="Manzoor Shahid"/>
            <person name="Zubair Saima"/>
        </authorList>
    </citation>
    <scope>NUCLEOTIDE SEQUENCE [LARGE SCALE GENOMIC DNA]</scope>
    <source>
        <strain evidence="5">Sp3</strain>
    </source>
</reference>
<dbReference type="EMBL" id="CDRZ01000036">
    <property type="protein sequence ID" value="CEO87866.1"/>
    <property type="molecule type" value="Genomic_DNA"/>
</dbReference>
<evidence type="ECO:0000256" key="2">
    <source>
        <dbReference type="ARBA" id="ARBA00022989"/>
    </source>
</evidence>
<dbReference type="Pfam" id="PF07155">
    <property type="entry name" value="ECF-ribofla_trS"/>
    <property type="match status" value="1"/>
</dbReference>
<feature type="transmembrane region" description="Helical" evidence="3">
    <location>
        <begin position="268"/>
        <end position="293"/>
    </location>
</feature>
<keyword evidence="1 3" id="KW-0812">Transmembrane</keyword>
<feature type="transmembrane region" description="Helical" evidence="3">
    <location>
        <begin position="168"/>
        <end position="192"/>
    </location>
</feature>
<name>A0A0B7MIT4_9FIRM</name>
<feature type="transmembrane region" description="Helical" evidence="3">
    <location>
        <begin position="45"/>
        <end position="64"/>
    </location>
</feature>
<feature type="transmembrane region" description="Helical" evidence="3">
    <location>
        <begin position="20"/>
        <end position="39"/>
    </location>
</feature>